<dbReference type="EMBL" id="JAAGAX010000002">
    <property type="protein sequence ID" value="KAF2322644.1"/>
    <property type="molecule type" value="Genomic_DNA"/>
</dbReference>
<dbReference type="AlphaFoldDB" id="A0A6A6NBI0"/>
<reference evidence="1 2" key="1">
    <citation type="journal article" date="2020" name="Mol. Plant">
        <title>The Chromosome-Based Rubber Tree Genome Provides New Insights into Spurge Genome Evolution and Rubber Biosynthesis.</title>
        <authorList>
            <person name="Liu J."/>
            <person name="Shi C."/>
            <person name="Shi C.C."/>
            <person name="Li W."/>
            <person name="Zhang Q.J."/>
            <person name="Zhang Y."/>
            <person name="Li K."/>
            <person name="Lu H.F."/>
            <person name="Shi C."/>
            <person name="Zhu S.T."/>
            <person name="Xiao Z.Y."/>
            <person name="Nan H."/>
            <person name="Yue Y."/>
            <person name="Zhu X.G."/>
            <person name="Wu Y."/>
            <person name="Hong X.N."/>
            <person name="Fan G.Y."/>
            <person name="Tong Y."/>
            <person name="Zhang D."/>
            <person name="Mao C.L."/>
            <person name="Liu Y.L."/>
            <person name="Hao S.J."/>
            <person name="Liu W.Q."/>
            <person name="Lv M.Q."/>
            <person name="Zhang H.B."/>
            <person name="Liu Y."/>
            <person name="Hu-Tang G.R."/>
            <person name="Wang J.P."/>
            <person name="Wang J.H."/>
            <person name="Sun Y.H."/>
            <person name="Ni S.B."/>
            <person name="Chen W.B."/>
            <person name="Zhang X.C."/>
            <person name="Jiao Y.N."/>
            <person name="Eichler E.E."/>
            <person name="Li G.H."/>
            <person name="Liu X."/>
            <person name="Gao L.Z."/>
        </authorList>
    </citation>
    <scope>NUCLEOTIDE SEQUENCE [LARGE SCALE GENOMIC DNA]</scope>
    <source>
        <strain evidence="2">cv. GT1</strain>
        <tissue evidence="1">Leaf</tissue>
    </source>
</reference>
<organism evidence="1 2">
    <name type="scientific">Hevea brasiliensis</name>
    <name type="common">Para rubber tree</name>
    <name type="synonym">Siphonia brasiliensis</name>
    <dbReference type="NCBI Taxonomy" id="3981"/>
    <lineage>
        <taxon>Eukaryota</taxon>
        <taxon>Viridiplantae</taxon>
        <taxon>Streptophyta</taxon>
        <taxon>Embryophyta</taxon>
        <taxon>Tracheophyta</taxon>
        <taxon>Spermatophyta</taxon>
        <taxon>Magnoliopsida</taxon>
        <taxon>eudicotyledons</taxon>
        <taxon>Gunneridae</taxon>
        <taxon>Pentapetalae</taxon>
        <taxon>rosids</taxon>
        <taxon>fabids</taxon>
        <taxon>Malpighiales</taxon>
        <taxon>Euphorbiaceae</taxon>
        <taxon>Crotonoideae</taxon>
        <taxon>Micrandreae</taxon>
        <taxon>Hevea</taxon>
    </lineage>
</organism>
<dbReference type="PANTHER" id="PTHR47481:SF22">
    <property type="entry name" value="RETROTRANSPOSON GAG DOMAIN-CONTAINING PROTEIN"/>
    <property type="match status" value="1"/>
</dbReference>
<proteinExistence type="predicted"/>
<comment type="caution">
    <text evidence="1">The sequence shown here is derived from an EMBL/GenBank/DDBJ whole genome shotgun (WGS) entry which is preliminary data.</text>
</comment>
<dbReference type="Proteomes" id="UP000467840">
    <property type="component" value="Chromosome 11"/>
</dbReference>
<dbReference type="Pfam" id="PF14223">
    <property type="entry name" value="Retrotran_gag_2"/>
    <property type="match status" value="1"/>
</dbReference>
<evidence type="ECO:0000313" key="2">
    <source>
        <dbReference type="Proteomes" id="UP000467840"/>
    </source>
</evidence>
<sequence>MASSSSPCSSFVPFKANDGLISINAATQIPLKLTATNYPSWRAQFYALLIVYDLLGYVDVSESIISLIAFAHNSKDAWDKLAILFANKSHSQVMHLKEKLTAYRGTKPVPEYLRAIKAIVDELALIDSWLSDDDIAIYVLRKSQLLFVHVKH</sequence>
<accession>A0A6A6NBI0</accession>
<name>A0A6A6NBI0_HEVBR</name>
<dbReference type="PANTHER" id="PTHR47481">
    <property type="match status" value="1"/>
</dbReference>
<keyword evidence="2" id="KW-1185">Reference proteome</keyword>
<evidence type="ECO:0008006" key="3">
    <source>
        <dbReference type="Google" id="ProtNLM"/>
    </source>
</evidence>
<protein>
    <recommendedName>
        <fullName evidence="3">Retrotransposon Copia-like N-terminal domain-containing protein</fullName>
    </recommendedName>
</protein>
<gene>
    <name evidence="1" type="ORF">GH714_026506</name>
</gene>
<evidence type="ECO:0000313" key="1">
    <source>
        <dbReference type="EMBL" id="KAF2322644.1"/>
    </source>
</evidence>